<dbReference type="InterPro" id="IPR048733">
    <property type="entry name" value="CFA69_ARM_dom"/>
</dbReference>
<sequence>YLLRIPNKRIQQCILETLYKSSQLTNKSPIDENDYDGIRPIRMDYLLRLQCHSDLCETLTKAMSFFENDLTLRIYVVKLLQTYSSKSSECVARMLTHDCINRLLSKMNDHDPTGELLFRTIELLWNILEQCDEEQISDQLDSRVTISLLQEAFIGQA</sequence>
<dbReference type="PANTHER" id="PTHR14716:SF0">
    <property type="entry name" value="CILIA- AND FLAGELLA-ASSOCIATED PROTEIN 69"/>
    <property type="match status" value="1"/>
</dbReference>
<evidence type="ECO:0000313" key="3">
    <source>
        <dbReference type="Proteomes" id="UP000663881"/>
    </source>
</evidence>
<dbReference type="Pfam" id="PF21049">
    <property type="entry name" value="CFA69_ARM_rpt"/>
    <property type="match status" value="1"/>
</dbReference>
<protein>
    <recommendedName>
        <fullName evidence="1">Cilia- and flagella-associated protein 69 ARM repeats domain-containing protein</fullName>
    </recommendedName>
</protein>
<dbReference type="AlphaFoldDB" id="A0A820HY22"/>
<dbReference type="GO" id="GO:1902093">
    <property type="term" value="P:positive regulation of flagellated sperm motility"/>
    <property type="evidence" value="ECO:0007669"/>
    <property type="project" value="TreeGrafter"/>
</dbReference>
<accession>A0A820HY22</accession>
<dbReference type="InterPro" id="IPR048732">
    <property type="entry name" value="CFA69"/>
</dbReference>
<dbReference type="SUPFAM" id="SSF48371">
    <property type="entry name" value="ARM repeat"/>
    <property type="match status" value="1"/>
</dbReference>
<dbReference type="Gene3D" id="1.25.10.10">
    <property type="entry name" value="Leucine-rich Repeat Variant"/>
    <property type="match status" value="1"/>
</dbReference>
<feature type="non-terminal residue" evidence="2">
    <location>
        <position position="1"/>
    </location>
</feature>
<reference evidence="2" key="1">
    <citation type="submission" date="2021-02" db="EMBL/GenBank/DDBJ databases">
        <authorList>
            <person name="Nowell W R."/>
        </authorList>
    </citation>
    <scope>NUCLEOTIDE SEQUENCE</scope>
</reference>
<dbReference type="InterPro" id="IPR016024">
    <property type="entry name" value="ARM-type_fold"/>
</dbReference>
<organism evidence="2 3">
    <name type="scientific">Adineta steineri</name>
    <dbReference type="NCBI Taxonomy" id="433720"/>
    <lineage>
        <taxon>Eukaryota</taxon>
        <taxon>Metazoa</taxon>
        <taxon>Spiralia</taxon>
        <taxon>Gnathifera</taxon>
        <taxon>Rotifera</taxon>
        <taxon>Eurotatoria</taxon>
        <taxon>Bdelloidea</taxon>
        <taxon>Adinetida</taxon>
        <taxon>Adinetidae</taxon>
        <taxon>Adineta</taxon>
    </lineage>
</organism>
<name>A0A820HY22_9BILA</name>
<dbReference type="GO" id="GO:0097225">
    <property type="term" value="C:sperm midpiece"/>
    <property type="evidence" value="ECO:0007669"/>
    <property type="project" value="TreeGrafter"/>
</dbReference>
<evidence type="ECO:0000259" key="1">
    <source>
        <dbReference type="Pfam" id="PF21049"/>
    </source>
</evidence>
<feature type="domain" description="Cilia- and flagella-associated protein 69 ARM repeats" evidence="1">
    <location>
        <begin position="1"/>
        <end position="155"/>
    </location>
</feature>
<proteinExistence type="predicted"/>
<comment type="caution">
    <text evidence="2">The sequence shown here is derived from an EMBL/GenBank/DDBJ whole genome shotgun (WGS) entry which is preliminary data.</text>
</comment>
<dbReference type="EMBL" id="CAJOAY010016664">
    <property type="protein sequence ID" value="CAF4303340.1"/>
    <property type="molecule type" value="Genomic_DNA"/>
</dbReference>
<dbReference type="Proteomes" id="UP000663881">
    <property type="component" value="Unassembled WGS sequence"/>
</dbReference>
<evidence type="ECO:0000313" key="2">
    <source>
        <dbReference type="EMBL" id="CAF4303340.1"/>
    </source>
</evidence>
<gene>
    <name evidence="2" type="ORF">OKA104_LOCUS46325</name>
</gene>
<dbReference type="PANTHER" id="PTHR14716">
    <property type="entry name" value="CILIA- AND FLAGELLA-ASSOCIATED PROTEIN 69"/>
    <property type="match status" value="1"/>
</dbReference>
<dbReference type="InterPro" id="IPR011989">
    <property type="entry name" value="ARM-like"/>
</dbReference>
<feature type="non-terminal residue" evidence="2">
    <location>
        <position position="157"/>
    </location>
</feature>
<dbReference type="GO" id="GO:0097730">
    <property type="term" value="C:non-motile cilium"/>
    <property type="evidence" value="ECO:0007669"/>
    <property type="project" value="TreeGrafter"/>
</dbReference>